<dbReference type="Gene3D" id="3.40.470.10">
    <property type="entry name" value="Uracil-DNA glycosylase-like domain"/>
    <property type="match status" value="1"/>
</dbReference>
<keyword evidence="6" id="KW-0479">Metal-binding</keyword>
<evidence type="ECO:0000256" key="12">
    <source>
        <dbReference type="SAM" id="MobiDB-lite"/>
    </source>
</evidence>
<dbReference type="SMART" id="SM00986">
    <property type="entry name" value="UDG"/>
    <property type="match status" value="1"/>
</dbReference>
<keyword evidence="7" id="KW-0227">DNA damage</keyword>
<evidence type="ECO:0000256" key="6">
    <source>
        <dbReference type="ARBA" id="ARBA00022723"/>
    </source>
</evidence>
<evidence type="ECO:0000256" key="1">
    <source>
        <dbReference type="ARBA" id="ARBA00001400"/>
    </source>
</evidence>
<dbReference type="GO" id="GO:0004844">
    <property type="term" value="F:uracil DNA N-glycosylase activity"/>
    <property type="evidence" value="ECO:0007669"/>
    <property type="project" value="UniProtKB-EC"/>
</dbReference>
<dbReference type="InterPro" id="IPR051536">
    <property type="entry name" value="UDG_Type-4/5"/>
</dbReference>
<name>A0ABD5UWI7_9EURY</name>
<evidence type="ECO:0000313" key="15">
    <source>
        <dbReference type="Proteomes" id="UP001596296"/>
    </source>
</evidence>
<comment type="similarity">
    <text evidence="2">Belongs to the uracil-DNA glycosylase (UDG) superfamily. Type 4 (UDGa) family.</text>
</comment>
<keyword evidence="8" id="KW-0378">Hydrolase</keyword>
<evidence type="ECO:0000256" key="3">
    <source>
        <dbReference type="ARBA" id="ARBA00012030"/>
    </source>
</evidence>
<evidence type="ECO:0000256" key="4">
    <source>
        <dbReference type="ARBA" id="ARBA00019403"/>
    </source>
</evidence>
<keyword evidence="5" id="KW-0004">4Fe-4S</keyword>
<comment type="catalytic activity">
    <reaction evidence="1">
        <text>Hydrolyzes single-stranded DNA or mismatched double-stranded DNA and polynucleotides, releasing free uracil.</text>
        <dbReference type="EC" id="3.2.2.27"/>
    </reaction>
</comment>
<dbReference type="PANTHER" id="PTHR33693:SF1">
    <property type="entry name" value="TYPE-4 URACIL-DNA GLYCOSYLASE"/>
    <property type="match status" value="1"/>
</dbReference>
<feature type="region of interest" description="Disordered" evidence="12">
    <location>
        <begin position="1"/>
        <end position="28"/>
    </location>
</feature>
<dbReference type="PANTHER" id="PTHR33693">
    <property type="entry name" value="TYPE-5 URACIL-DNA GLYCOSYLASE"/>
    <property type="match status" value="1"/>
</dbReference>
<evidence type="ECO:0000256" key="5">
    <source>
        <dbReference type="ARBA" id="ARBA00022485"/>
    </source>
</evidence>
<accession>A0ABD5UWI7</accession>
<evidence type="ECO:0000256" key="2">
    <source>
        <dbReference type="ARBA" id="ARBA00006521"/>
    </source>
</evidence>
<comment type="caution">
    <text evidence="14">The sequence shown here is derived from an EMBL/GenBank/DDBJ whole genome shotgun (WGS) entry which is preliminary data.</text>
</comment>
<evidence type="ECO:0000256" key="10">
    <source>
        <dbReference type="ARBA" id="ARBA00023014"/>
    </source>
</evidence>
<dbReference type="Proteomes" id="UP001596296">
    <property type="component" value="Unassembled WGS sequence"/>
</dbReference>
<dbReference type="Pfam" id="PF03167">
    <property type="entry name" value="UDG"/>
    <property type="match status" value="1"/>
</dbReference>
<evidence type="ECO:0000256" key="8">
    <source>
        <dbReference type="ARBA" id="ARBA00022801"/>
    </source>
</evidence>
<dbReference type="CDD" id="cd10030">
    <property type="entry name" value="UDG-F4_TTUDGA_SPO1dp_like"/>
    <property type="match status" value="1"/>
</dbReference>
<keyword evidence="15" id="KW-1185">Reference proteome</keyword>
<dbReference type="EC" id="3.2.2.27" evidence="3"/>
<dbReference type="InterPro" id="IPR036895">
    <property type="entry name" value="Uracil-DNA_glycosylase-like_sf"/>
</dbReference>
<proteinExistence type="inferred from homology"/>
<feature type="region of interest" description="Disordered" evidence="12">
    <location>
        <begin position="212"/>
        <end position="242"/>
    </location>
</feature>
<dbReference type="NCBIfam" id="TIGR00758">
    <property type="entry name" value="UDG_fam4"/>
    <property type="match status" value="1"/>
</dbReference>
<keyword evidence="9" id="KW-0408">Iron</keyword>
<evidence type="ECO:0000256" key="7">
    <source>
        <dbReference type="ARBA" id="ARBA00022763"/>
    </source>
</evidence>
<dbReference type="AlphaFoldDB" id="A0ABD5UWI7"/>
<dbReference type="RefSeq" id="WP_379742812.1">
    <property type="nucleotide sequence ID" value="NZ_JBHSVN010000001.1"/>
</dbReference>
<evidence type="ECO:0000256" key="9">
    <source>
        <dbReference type="ARBA" id="ARBA00023004"/>
    </source>
</evidence>
<keyword evidence="11" id="KW-0234">DNA repair</keyword>
<sequence>MVHDEGRVVSDGGSSAPDDSSSAPNGGLGDDLCVEECTRCPALVESRSRIVNGSGPTDAALAFVGEAPGADEDEQGKPFVGRSGDVLDEALREAGIARADVRITNCVRCRPPDNRDPSAEELSNCRGHLDAEIDRLDPELIVTLGKVPSQHLLEREVAITSEAGSVVDERIGGASRRVLLSVHPAATLYDRSQRDGFFEAIGEAARIAGIGAGRSDEAGDGNGGGEPGASSGPDGQSRLGEF</sequence>
<dbReference type="EMBL" id="JBHSXL010000006">
    <property type="protein sequence ID" value="MFC6892506.1"/>
    <property type="molecule type" value="Genomic_DNA"/>
</dbReference>
<gene>
    <name evidence="14" type="ORF">ACFQE9_07765</name>
</gene>
<evidence type="ECO:0000313" key="14">
    <source>
        <dbReference type="EMBL" id="MFC6892506.1"/>
    </source>
</evidence>
<protein>
    <recommendedName>
        <fullName evidence="4">Type-4 uracil-DNA glycosylase</fullName>
        <ecNumber evidence="3">3.2.2.27</ecNumber>
    </recommendedName>
</protein>
<dbReference type="GO" id="GO:0051539">
    <property type="term" value="F:4 iron, 4 sulfur cluster binding"/>
    <property type="evidence" value="ECO:0007669"/>
    <property type="project" value="UniProtKB-KW"/>
</dbReference>
<reference evidence="14 15" key="1">
    <citation type="journal article" date="2019" name="Int. J. Syst. Evol. Microbiol.">
        <title>The Global Catalogue of Microorganisms (GCM) 10K type strain sequencing project: providing services to taxonomists for standard genome sequencing and annotation.</title>
        <authorList>
            <consortium name="The Broad Institute Genomics Platform"/>
            <consortium name="The Broad Institute Genome Sequencing Center for Infectious Disease"/>
            <person name="Wu L."/>
            <person name="Ma J."/>
        </authorList>
    </citation>
    <scope>NUCLEOTIDE SEQUENCE [LARGE SCALE GENOMIC DNA]</scope>
    <source>
        <strain evidence="14 15">SKJ47</strain>
    </source>
</reference>
<dbReference type="InterPro" id="IPR005122">
    <property type="entry name" value="Uracil-DNA_glycosylase-like"/>
</dbReference>
<dbReference type="GO" id="GO:0006281">
    <property type="term" value="P:DNA repair"/>
    <property type="evidence" value="ECO:0007669"/>
    <property type="project" value="UniProtKB-KW"/>
</dbReference>
<evidence type="ECO:0000256" key="11">
    <source>
        <dbReference type="ARBA" id="ARBA00023204"/>
    </source>
</evidence>
<evidence type="ECO:0000259" key="13">
    <source>
        <dbReference type="SMART" id="SM00986"/>
    </source>
</evidence>
<feature type="domain" description="Uracil-DNA glycosylase-like" evidence="13">
    <location>
        <begin position="52"/>
        <end position="202"/>
    </location>
</feature>
<dbReference type="SMART" id="SM00987">
    <property type="entry name" value="UreE_C"/>
    <property type="match status" value="1"/>
</dbReference>
<organism evidence="14 15">
    <name type="scientific">Halopenitus salinus</name>
    <dbReference type="NCBI Taxonomy" id="1198295"/>
    <lineage>
        <taxon>Archaea</taxon>
        <taxon>Methanobacteriati</taxon>
        <taxon>Methanobacteriota</taxon>
        <taxon>Stenosarchaea group</taxon>
        <taxon>Halobacteria</taxon>
        <taxon>Halobacteriales</taxon>
        <taxon>Haloferacaceae</taxon>
        <taxon>Halopenitus</taxon>
    </lineage>
</organism>
<dbReference type="GO" id="GO:0046872">
    <property type="term" value="F:metal ion binding"/>
    <property type="evidence" value="ECO:0007669"/>
    <property type="project" value="UniProtKB-KW"/>
</dbReference>
<keyword evidence="10" id="KW-0411">Iron-sulfur</keyword>
<dbReference type="InterPro" id="IPR005273">
    <property type="entry name" value="Ura-DNA_glyco_family4"/>
</dbReference>
<dbReference type="SUPFAM" id="SSF52141">
    <property type="entry name" value="Uracil-DNA glycosylase-like"/>
    <property type="match status" value="1"/>
</dbReference>
<feature type="compositionally biased region" description="Low complexity" evidence="12">
    <location>
        <begin position="10"/>
        <end position="24"/>
    </location>
</feature>